<reference evidence="2" key="1">
    <citation type="submission" date="2022-11" db="UniProtKB">
        <authorList>
            <consortium name="WormBaseParasite"/>
        </authorList>
    </citation>
    <scope>IDENTIFICATION</scope>
</reference>
<evidence type="ECO:0000313" key="1">
    <source>
        <dbReference type="Proteomes" id="UP000887580"/>
    </source>
</evidence>
<dbReference type="WBParaSite" id="PS1159_v2.g21531.t1">
    <property type="protein sequence ID" value="PS1159_v2.g21531.t1"/>
    <property type="gene ID" value="PS1159_v2.g21531"/>
</dbReference>
<evidence type="ECO:0000313" key="2">
    <source>
        <dbReference type="WBParaSite" id="PS1159_v2.g21531.t1"/>
    </source>
</evidence>
<name>A0AC35FWC2_9BILA</name>
<dbReference type="Proteomes" id="UP000887580">
    <property type="component" value="Unplaced"/>
</dbReference>
<protein>
    <submittedName>
        <fullName evidence="2">CUB-like domain-containing protein</fullName>
    </submittedName>
</protein>
<proteinExistence type="predicted"/>
<organism evidence="1 2">
    <name type="scientific">Panagrolaimus sp. PS1159</name>
    <dbReference type="NCBI Taxonomy" id="55785"/>
    <lineage>
        <taxon>Eukaryota</taxon>
        <taxon>Metazoa</taxon>
        <taxon>Ecdysozoa</taxon>
        <taxon>Nematoda</taxon>
        <taxon>Chromadorea</taxon>
        <taxon>Rhabditida</taxon>
        <taxon>Tylenchina</taxon>
        <taxon>Panagrolaimomorpha</taxon>
        <taxon>Panagrolaimoidea</taxon>
        <taxon>Panagrolaimidae</taxon>
        <taxon>Panagrolaimus</taxon>
    </lineage>
</organism>
<accession>A0AC35FWC2</accession>
<sequence length="446" mass="49903">MNCRYHISNDPTCSESLDKSMIYKRYFPRELNITLEFISTSDSPIKNGDRRWELNLKNKISPPINSVTLNESKPLYIVDILGINEFDIISVCSPETDVLELFIASDKTSLQNYVLYDGSDYFGKLDSPEIFDENSQNFGRISSNTGCFEIQKTAEDLIHETGIFLFRMKNAQSKNCMNEKNIKILSSENTIFKSTANSEGDCEVIILSPKSPLFQFSIDFMTGTPNNIFTFKSPMNQNIFAEINSMEMSLWKNLRLYTPALSIILPPSTFFNISARFGSDGIIKAEMDSQKGIMASPSYSDPNFLGSSGYSEPLFSIMSSNSTSVFTAELELQSKEGDNKVLIKVDFDSNDYYLQYPGEKLTVTGTRIHVEQYSANDKFLISYTLNPSQSSSTILTTTFNPSNPPSTVNPTNPPSTNPSITTSNPNTSTTTSETINLNCIVFCILK</sequence>